<dbReference type="InterPro" id="IPR008906">
    <property type="entry name" value="HATC_C_dom"/>
</dbReference>
<dbReference type="PANTHER" id="PTHR11697">
    <property type="entry name" value="GENERAL TRANSCRIPTION FACTOR 2-RELATED ZINC FINGER PROTEIN"/>
    <property type="match status" value="1"/>
</dbReference>
<proteinExistence type="predicted"/>
<reference evidence="2" key="2">
    <citation type="submission" date="2020-10" db="EMBL/GenBank/DDBJ databases">
        <authorList>
            <person name="Scholz U."/>
            <person name="Mascher M."/>
            <person name="Fiebig A."/>
        </authorList>
    </citation>
    <scope>NUCLEOTIDE SEQUENCE [LARGE SCALE GENOMIC DNA]</scope>
    <source>
        <strain evidence="2">cv. Morex</strain>
    </source>
</reference>
<reference evidence="3" key="1">
    <citation type="journal article" date="2012" name="Nature">
        <title>A physical, genetic and functional sequence assembly of the barley genome.</title>
        <authorList>
            <consortium name="The International Barley Genome Sequencing Consortium"/>
            <person name="Mayer K.F."/>
            <person name="Waugh R."/>
            <person name="Brown J.W."/>
            <person name="Schulman A."/>
            <person name="Langridge P."/>
            <person name="Platzer M."/>
            <person name="Fincher G.B."/>
            <person name="Muehlbauer G.J."/>
            <person name="Sato K."/>
            <person name="Close T.J."/>
            <person name="Wise R.P."/>
            <person name="Stein N."/>
        </authorList>
    </citation>
    <scope>NUCLEOTIDE SEQUENCE [LARGE SCALE GENOMIC DNA]</scope>
    <source>
        <strain evidence="3">cv. Morex</strain>
    </source>
</reference>
<dbReference type="InterPro" id="IPR055298">
    <property type="entry name" value="AtLOH3-like"/>
</dbReference>
<evidence type="ECO:0000313" key="2">
    <source>
        <dbReference type="EnsemblPlants" id="HORVU.MOREX.r3.6HG0546600.1.CDS1"/>
    </source>
</evidence>
<evidence type="ECO:0000313" key="3">
    <source>
        <dbReference type="Proteomes" id="UP000011116"/>
    </source>
</evidence>
<sequence>MVETGRHIVFPLVYRLIEFALILPVATASVERAFSAMSIIKTELRNRMGDDWLNYRMVCYIERDVFASTDDDDIYRFQSYRSRKGILPRRSGKFLDFYQ</sequence>
<dbReference type="EnsemblPlants" id="HORVU.MOREX.r3.6HG0546600.1">
    <property type="protein sequence ID" value="HORVU.MOREX.r3.6HG0546600.1.CDS1"/>
    <property type="gene ID" value="HORVU.MOREX.r3.6HG0546600"/>
</dbReference>
<protein>
    <recommendedName>
        <fullName evidence="1">HAT C-terminal dimerisation domain-containing protein</fullName>
    </recommendedName>
</protein>
<dbReference type="AlphaFoldDB" id="A0A8I6Y9L6"/>
<dbReference type="Gramene" id="HORVU.MOREX.r3.6HG0546600.1">
    <property type="protein sequence ID" value="HORVU.MOREX.r3.6HG0546600.1.CDS1"/>
    <property type="gene ID" value="HORVU.MOREX.r3.6HG0546600"/>
</dbReference>
<organism evidence="2 3">
    <name type="scientific">Hordeum vulgare subsp. vulgare</name>
    <name type="common">Domesticated barley</name>
    <dbReference type="NCBI Taxonomy" id="112509"/>
    <lineage>
        <taxon>Eukaryota</taxon>
        <taxon>Viridiplantae</taxon>
        <taxon>Streptophyta</taxon>
        <taxon>Embryophyta</taxon>
        <taxon>Tracheophyta</taxon>
        <taxon>Spermatophyta</taxon>
        <taxon>Magnoliopsida</taxon>
        <taxon>Liliopsida</taxon>
        <taxon>Poales</taxon>
        <taxon>Poaceae</taxon>
        <taxon>BOP clade</taxon>
        <taxon>Pooideae</taxon>
        <taxon>Triticodae</taxon>
        <taxon>Triticeae</taxon>
        <taxon>Hordeinae</taxon>
        <taxon>Hordeum</taxon>
    </lineage>
</organism>
<dbReference type="GO" id="GO:0046983">
    <property type="term" value="F:protein dimerization activity"/>
    <property type="evidence" value="ECO:0007669"/>
    <property type="project" value="InterPro"/>
</dbReference>
<evidence type="ECO:0000259" key="1">
    <source>
        <dbReference type="Pfam" id="PF05699"/>
    </source>
</evidence>
<name>A0A8I6Y9L6_HORVV</name>
<reference evidence="2" key="3">
    <citation type="submission" date="2022-01" db="UniProtKB">
        <authorList>
            <consortium name="EnsemblPlants"/>
        </authorList>
    </citation>
    <scope>IDENTIFICATION</scope>
    <source>
        <strain evidence="2">subsp. vulgare</strain>
    </source>
</reference>
<dbReference type="InterPro" id="IPR012337">
    <property type="entry name" value="RNaseH-like_sf"/>
</dbReference>
<accession>A0A8I6Y9L6</accession>
<feature type="domain" description="HAT C-terminal dimerisation" evidence="1">
    <location>
        <begin position="9"/>
        <end position="64"/>
    </location>
</feature>
<dbReference type="Proteomes" id="UP000011116">
    <property type="component" value="Chromosome 6H"/>
</dbReference>
<dbReference type="SUPFAM" id="SSF53098">
    <property type="entry name" value="Ribonuclease H-like"/>
    <property type="match status" value="1"/>
</dbReference>
<dbReference type="Pfam" id="PF05699">
    <property type="entry name" value="Dimer_Tnp_hAT"/>
    <property type="match status" value="1"/>
</dbReference>
<dbReference type="PANTHER" id="PTHR11697:SF230">
    <property type="entry name" value="ZINC FINGER, MYM DOMAIN CONTAINING 1"/>
    <property type="match status" value="1"/>
</dbReference>
<keyword evidence="3" id="KW-1185">Reference proteome</keyword>